<dbReference type="Pfam" id="PF07714">
    <property type="entry name" value="PK_Tyr_Ser-Thr"/>
    <property type="match status" value="1"/>
</dbReference>
<keyword evidence="15" id="KW-0325">Glycoprotein</keyword>
<keyword evidence="11 19" id="KW-1133">Transmembrane helix</keyword>
<evidence type="ECO:0000313" key="23">
    <source>
        <dbReference type="EMBL" id="AET02528.2"/>
    </source>
</evidence>
<keyword evidence="9 23" id="KW-0418">Kinase</keyword>
<evidence type="ECO:0000256" key="15">
    <source>
        <dbReference type="ARBA" id="ARBA00023180"/>
    </source>
</evidence>
<dbReference type="PaxDb" id="3880-AET02528"/>
<name>G7LJ42_MEDTR</name>
<dbReference type="InterPro" id="IPR000719">
    <property type="entry name" value="Prot_kinase_dom"/>
</dbReference>
<evidence type="ECO:0000256" key="4">
    <source>
        <dbReference type="ARBA" id="ARBA00022679"/>
    </source>
</evidence>
<dbReference type="InterPro" id="IPR021820">
    <property type="entry name" value="S-locus_recpt_kinase_C"/>
</dbReference>
<dbReference type="InterPro" id="IPR011009">
    <property type="entry name" value="Kinase-like_dom_sf"/>
</dbReference>
<evidence type="ECO:0000256" key="9">
    <source>
        <dbReference type="ARBA" id="ARBA00022777"/>
    </source>
</evidence>
<dbReference type="CDD" id="cd23509">
    <property type="entry name" value="Gnk2-like"/>
    <property type="match status" value="2"/>
</dbReference>
<dbReference type="Gramene" id="rna46558">
    <property type="protein sequence ID" value="RHN40410.1"/>
    <property type="gene ID" value="gene46558"/>
</dbReference>
<dbReference type="Gene3D" id="1.10.510.10">
    <property type="entry name" value="Transferase(Phosphotransferase) domain 1"/>
    <property type="match status" value="1"/>
</dbReference>
<dbReference type="GO" id="GO:0007165">
    <property type="term" value="P:signal transduction"/>
    <property type="evidence" value="ECO:0000318"/>
    <property type="project" value="GO_Central"/>
</dbReference>
<keyword evidence="5 19" id="KW-0812">Transmembrane</keyword>
<dbReference type="SUPFAM" id="SSF56112">
    <property type="entry name" value="Protein kinase-like (PK-like)"/>
    <property type="match status" value="1"/>
</dbReference>
<dbReference type="Proteomes" id="UP000002051">
    <property type="component" value="Chromosome 8"/>
</dbReference>
<evidence type="ECO:0000256" key="1">
    <source>
        <dbReference type="ARBA" id="ARBA00004167"/>
    </source>
</evidence>
<evidence type="ECO:0000256" key="6">
    <source>
        <dbReference type="ARBA" id="ARBA00022729"/>
    </source>
</evidence>
<dbReference type="GO" id="GO:0004674">
    <property type="term" value="F:protein serine/threonine kinase activity"/>
    <property type="evidence" value="ECO:0000318"/>
    <property type="project" value="GO_Central"/>
</dbReference>
<keyword evidence="8" id="KW-0547">Nucleotide-binding</keyword>
<dbReference type="KEGG" id="mtr:11406796"/>
<dbReference type="PANTHER" id="PTHR27002:SF518">
    <property type="entry name" value="PROTEIN KINASE DOMAIN"/>
    <property type="match status" value="1"/>
</dbReference>
<comment type="subcellular location">
    <subcellularLocation>
        <location evidence="1">Membrane</location>
        <topology evidence="1">Single-pass membrane protein</topology>
    </subcellularLocation>
</comment>
<gene>
    <name evidence="25" type="primary">11406796</name>
    <name evidence="23" type="ordered locus">MTR_8g041910</name>
    <name evidence="24" type="ORF">MtrunA17_Chr8g0354441</name>
</gene>
<dbReference type="PROSITE" id="PS50011">
    <property type="entry name" value="PROTEIN_KINASE_DOM"/>
    <property type="match status" value="1"/>
</dbReference>
<keyword evidence="12 19" id="KW-0472">Membrane</keyword>
<evidence type="ECO:0000256" key="14">
    <source>
        <dbReference type="ARBA" id="ARBA00023170"/>
    </source>
</evidence>
<reference evidence="25" key="3">
    <citation type="submission" date="2015-04" db="UniProtKB">
        <authorList>
            <consortium name="EnsemblPlants"/>
        </authorList>
    </citation>
    <scope>IDENTIFICATION</scope>
    <source>
        <strain evidence="25">cv. Jemalong A17</strain>
    </source>
</reference>
<dbReference type="InterPro" id="IPR038408">
    <property type="entry name" value="GNK2_sf"/>
</dbReference>
<keyword evidence="26" id="KW-1185">Reference proteome</keyword>
<dbReference type="PROSITE" id="PS51473">
    <property type="entry name" value="GNK2"/>
    <property type="match status" value="2"/>
</dbReference>
<accession>G7LJ42</accession>
<feature type="signal peptide" evidence="20">
    <location>
        <begin position="1"/>
        <end position="28"/>
    </location>
</feature>
<dbReference type="InterPro" id="IPR001245">
    <property type="entry name" value="Ser-Thr/Tyr_kinase_cat_dom"/>
</dbReference>
<keyword evidence="7" id="KW-0677">Repeat</keyword>
<evidence type="ECO:0000313" key="24">
    <source>
        <dbReference type="EMBL" id="RHN40410.1"/>
    </source>
</evidence>
<dbReference type="Proteomes" id="UP000265566">
    <property type="component" value="Chromosome 8"/>
</dbReference>
<evidence type="ECO:0000256" key="10">
    <source>
        <dbReference type="ARBA" id="ARBA00022840"/>
    </source>
</evidence>
<evidence type="ECO:0000256" key="2">
    <source>
        <dbReference type="ARBA" id="ARBA00012513"/>
    </source>
</evidence>
<comment type="catalytic activity">
    <reaction evidence="17">
        <text>L-seryl-[protein] + ATP = O-phospho-L-seryl-[protein] + ADP + H(+)</text>
        <dbReference type="Rhea" id="RHEA:17989"/>
        <dbReference type="Rhea" id="RHEA-COMP:9863"/>
        <dbReference type="Rhea" id="RHEA-COMP:11604"/>
        <dbReference type="ChEBI" id="CHEBI:15378"/>
        <dbReference type="ChEBI" id="CHEBI:29999"/>
        <dbReference type="ChEBI" id="CHEBI:30616"/>
        <dbReference type="ChEBI" id="CHEBI:83421"/>
        <dbReference type="ChEBI" id="CHEBI:456216"/>
        <dbReference type="EC" id="2.7.11.1"/>
    </reaction>
</comment>
<keyword evidence="13" id="KW-1015">Disulfide bond</keyword>
<feature type="domain" description="Gnk2-homologous" evidence="22">
    <location>
        <begin position="149"/>
        <end position="254"/>
    </location>
</feature>
<dbReference type="CDD" id="cd14066">
    <property type="entry name" value="STKc_IRAK"/>
    <property type="match status" value="1"/>
</dbReference>
<feature type="domain" description="Gnk2-homologous" evidence="22">
    <location>
        <begin position="32"/>
        <end position="143"/>
    </location>
</feature>
<evidence type="ECO:0000256" key="7">
    <source>
        <dbReference type="ARBA" id="ARBA00022737"/>
    </source>
</evidence>
<dbReference type="eggNOG" id="ENOG502QWDY">
    <property type="taxonomic scope" value="Eukaryota"/>
</dbReference>
<evidence type="ECO:0000259" key="22">
    <source>
        <dbReference type="PROSITE" id="PS51473"/>
    </source>
</evidence>
<dbReference type="EC" id="2.7.11.1" evidence="2"/>
<dbReference type="EnsemblPlants" id="AET02528">
    <property type="protein sequence ID" value="AET02528"/>
    <property type="gene ID" value="MTR_8g041910"/>
</dbReference>
<evidence type="ECO:0000313" key="25">
    <source>
        <dbReference type="EnsemblPlants" id="AET02528"/>
    </source>
</evidence>
<keyword evidence="6 20" id="KW-0732">Signal</keyword>
<dbReference type="FunFam" id="1.10.510.10:FF:000467">
    <property type="entry name" value="Liguleless narrow1"/>
    <property type="match status" value="1"/>
</dbReference>
<dbReference type="FunFam" id="3.30.200.20:FF:000195">
    <property type="entry name" value="G-type lectin S-receptor-like serine/threonine-protein kinase"/>
    <property type="match status" value="1"/>
</dbReference>
<dbReference type="GO" id="GO:0005524">
    <property type="term" value="F:ATP binding"/>
    <property type="evidence" value="ECO:0007669"/>
    <property type="project" value="UniProtKB-KW"/>
</dbReference>
<reference evidence="24" key="4">
    <citation type="journal article" date="2018" name="Nat. Plants">
        <title>Whole-genome landscape of Medicago truncatula symbiotic genes.</title>
        <authorList>
            <person name="Pecrix Y."/>
            <person name="Gamas P."/>
            <person name="Carrere S."/>
        </authorList>
    </citation>
    <scope>NUCLEOTIDE SEQUENCE</scope>
    <source>
        <tissue evidence="24">Leaves</tissue>
    </source>
</reference>
<evidence type="ECO:0000256" key="20">
    <source>
        <dbReference type="SAM" id="SignalP"/>
    </source>
</evidence>
<dbReference type="Pfam" id="PF11883">
    <property type="entry name" value="DUF3403"/>
    <property type="match status" value="1"/>
</dbReference>
<keyword evidence="4 24" id="KW-0808">Transferase</keyword>
<dbReference type="SMART" id="SM00220">
    <property type="entry name" value="S_TKc"/>
    <property type="match status" value="1"/>
</dbReference>
<proteinExistence type="predicted"/>
<keyword evidence="10" id="KW-0067">ATP-binding</keyword>
<sequence length="669" mass="75285">MSQMNMTCTARFLSFILLHIFLFTLTNAQSPYYRLNFCQNSTEKTNNTSYRSNVRNLLLWINTDSATGSVSNHIAINSNKTNSNDNDGDVVYGFYDCRGDVTGSFCQFCINAAVRAIAQCCPNGVSAMIWYDICVIGYSDHNTSGKISVTPSWNLTGTKNTKDSTELEKAVDDMRNLIGRVTAEANSNWAVGEFDWSDTEKRYGWVQCNSDLTKDGCRYCLETMLDKVPQCCGTKVKWAVVSPSCGMEIDDNKFYNFQTESPPSLPNPGKQDGASNTKTLIIILVSVLVAVALLSCSVYYYRRKNRLNKGGLLLRTITPKSFRDHVPREDSFNGDLPTIPLTVIQQSTDNFSESFKLGEGGFGPVYKGTLPDGTEIAAKRLSETSGQGLEEFKNEVIFIAKLQHRNLVKLLGCCFEENEKILVYEYMPNSSLNFHLFNEEKHKHLDWKLRLSIIKGIARGLLYLHEDSPLRVIHRDLKASNVLLDDEMNPKISDFGLARAFEKDQCHTKTKRVIGTYGYMAPEYAMAGLFSVKSDVFSFGVLVLEIIYGKRNGDFFLSEHMQSLLLYTWKLWCEGKSLELIDPFHKKTYVESEVMKCIHIGLLCVQEDAADRPTMSIVVRMLGSDTVDLPKPTQPAYSIGRKSKNEDQSSKNSKDNSVDEETLTIVSPR</sequence>
<dbReference type="EMBL" id="PSQE01000008">
    <property type="protein sequence ID" value="RHN40410.1"/>
    <property type="molecule type" value="Genomic_DNA"/>
</dbReference>
<dbReference type="EMBL" id="CM001224">
    <property type="protein sequence ID" value="AET02528.2"/>
    <property type="molecule type" value="Genomic_DNA"/>
</dbReference>
<dbReference type="InterPro" id="IPR002902">
    <property type="entry name" value="GNK2"/>
</dbReference>
<dbReference type="OrthoDB" id="1431178at2759"/>
<dbReference type="PROSITE" id="PS00108">
    <property type="entry name" value="PROTEIN_KINASE_ST"/>
    <property type="match status" value="1"/>
</dbReference>
<keyword evidence="3" id="KW-0723">Serine/threonine-protein kinase</keyword>
<feature type="domain" description="Protein kinase" evidence="21">
    <location>
        <begin position="351"/>
        <end position="627"/>
    </location>
</feature>
<reference evidence="23 26" key="2">
    <citation type="journal article" date="2014" name="BMC Genomics">
        <title>An improved genome release (version Mt4.0) for the model legume Medicago truncatula.</title>
        <authorList>
            <person name="Tang H."/>
            <person name="Krishnakumar V."/>
            <person name="Bidwell S."/>
            <person name="Rosen B."/>
            <person name="Chan A."/>
            <person name="Zhou S."/>
            <person name="Gentzbittel L."/>
            <person name="Childs K.L."/>
            <person name="Yandell M."/>
            <person name="Gundlach H."/>
            <person name="Mayer K.F."/>
            <person name="Schwartz D.C."/>
            <person name="Town C.D."/>
        </authorList>
    </citation>
    <scope>GENOME REANNOTATION</scope>
    <source>
        <strain evidence="25 26">cv. Jemalong A17</strain>
    </source>
</reference>
<dbReference type="AlphaFoldDB" id="G7LJ42"/>
<evidence type="ECO:0000256" key="12">
    <source>
        <dbReference type="ARBA" id="ARBA00023136"/>
    </source>
</evidence>
<feature type="transmembrane region" description="Helical" evidence="19">
    <location>
        <begin position="280"/>
        <end position="301"/>
    </location>
</feature>
<feature type="compositionally biased region" description="Basic and acidic residues" evidence="18">
    <location>
        <begin position="643"/>
        <end position="657"/>
    </location>
</feature>
<dbReference type="PANTHER" id="PTHR27002">
    <property type="entry name" value="RECEPTOR-LIKE SERINE/THREONINE-PROTEIN KINASE SD1-8"/>
    <property type="match status" value="1"/>
</dbReference>
<reference evidence="23 26" key="1">
    <citation type="journal article" date="2011" name="Nature">
        <title>The Medicago genome provides insight into the evolution of rhizobial symbioses.</title>
        <authorList>
            <person name="Young N.D."/>
            <person name="Debelle F."/>
            <person name="Oldroyd G.E."/>
            <person name="Geurts R."/>
            <person name="Cannon S.B."/>
            <person name="Udvardi M.K."/>
            <person name="Benedito V.A."/>
            <person name="Mayer K.F."/>
            <person name="Gouzy J."/>
            <person name="Schoof H."/>
            <person name="Van de Peer Y."/>
            <person name="Proost S."/>
            <person name="Cook D.R."/>
            <person name="Meyers B.C."/>
            <person name="Spannagl M."/>
            <person name="Cheung F."/>
            <person name="De Mita S."/>
            <person name="Krishnakumar V."/>
            <person name="Gundlach H."/>
            <person name="Zhou S."/>
            <person name="Mudge J."/>
            <person name="Bharti A.K."/>
            <person name="Murray J.D."/>
            <person name="Naoumkina M.A."/>
            <person name="Rosen B."/>
            <person name="Silverstein K.A."/>
            <person name="Tang H."/>
            <person name="Rombauts S."/>
            <person name="Zhao P.X."/>
            <person name="Zhou P."/>
            <person name="Barbe V."/>
            <person name="Bardou P."/>
            <person name="Bechner M."/>
            <person name="Bellec A."/>
            <person name="Berger A."/>
            <person name="Berges H."/>
            <person name="Bidwell S."/>
            <person name="Bisseling T."/>
            <person name="Choisne N."/>
            <person name="Couloux A."/>
            <person name="Denny R."/>
            <person name="Deshpande S."/>
            <person name="Dai X."/>
            <person name="Doyle J.J."/>
            <person name="Dudez A.M."/>
            <person name="Farmer A.D."/>
            <person name="Fouteau S."/>
            <person name="Franken C."/>
            <person name="Gibelin C."/>
            <person name="Gish J."/>
            <person name="Goldstein S."/>
            <person name="Gonzalez A.J."/>
            <person name="Green P.J."/>
            <person name="Hallab A."/>
            <person name="Hartog M."/>
            <person name="Hua A."/>
            <person name="Humphray S.J."/>
            <person name="Jeong D.H."/>
            <person name="Jing Y."/>
            <person name="Jocker A."/>
            <person name="Kenton S.M."/>
            <person name="Kim D.J."/>
            <person name="Klee K."/>
            <person name="Lai H."/>
            <person name="Lang C."/>
            <person name="Lin S."/>
            <person name="Macmil S.L."/>
            <person name="Magdelenat G."/>
            <person name="Matthews L."/>
            <person name="McCorrison J."/>
            <person name="Monaghan E.L."/>
            <person name="Mun J.H."/>
            <person name="Najar F.Z."/>
            <person name="Nicholson C."/>
            <person name="Noirot C."/>
            <person name="O'Bleness M."/>
            <person name="Paule C.R."/>
            <person name="Poulain J."/>
            <person name="Prion F."/>
            <person name="Qin B."/>
            <person name="Qu C."/>
            <person name="Retzel E.F."/>
            <person name="Riddle C."/>
            <person name="Sallet E."/>
            <person name="Samain S."/>
            <person name="Samson N."/>
            <person name="Sanders I."/>
            <person name="Saurat O."/>
            <person name="Scarpelli C."/>
            <person name="Schiex T."/>
            <person name="Segurens B."/>
            <person name="Severin A.J."/>
            <person name="Sherrier D.J."/>
            <person name="Shi R."/>
            <person name="Sims S."/>
            <person name="Singer S.R."/>
            <person name="Sinharoy S."/>
            <person name="Sterck L."/>
            <person name="Viollet A."/>
            <person name="Wang B.B."/>
            <person name="Wang K."/>
            <person name="Wang M."/>
            <person name="Wang X."/>
            <person name="Warfsmann J."/>
            <person name="Weissenbach J."/>
            <person name="White D.D."/>
            <person name="White J.D."/>
            <person name="Wiley G.B."/>
            <person name="Wincker P."/>
            <person name="Xing Y."/>
            <person name="Yang L."/>
            <person name="Yao Z."/>
            <person name="Ying F."/>
            <person name="Zhai J."/>
            <person name="Zhou L."/>
            <person name="Zuber A."/>
            <person name="Denarie J."/>
            <person name="Dixon R.A."/>
            <person name="May G.D."/>
            <person name="Schwartz D.C."/>
            <person name="Rogers J."/>
            <person name="Quetier F."/>
            <person name="Town C.D."/>
            <person name="Roe B.A."/>
        </authorList>
    </citation>
    <scope>NUCLEOTIDE SEQUENCE [LARGE SCALE GENOMIC DNA]</scope>
    <source>
        <strain evidence="23">A17</strain>
        <strain evidence="25 26">cv. Jemalong A17</strain>
    </source>
</reference>
<organism evidence="23 26">
    <name type="scientific">Medicago truncatula</name>
    <name type="common">Barrel medic</name>
    <name type="synonym">Medicago tribuloides</name>
    <dbReference type="NCBI Taxonomy" id="3880"/>
    <lineage>
        <taxon>Eukaryota</taxon>
        <taxon>Viridiplantae</taxon>
        <taxon>Streptophyta</taxon>
        <taxon>Embryophyta</taxon>
        <taxon>Tracheophyta</taxon>
        <taxon>Spermatophyta</taxon>
        <taxon>Magnoliopsida</taxon>
        <taxon>eudicotyledons</taxon>
        <taxon>Gunneridae</taxon>
        <taxon>Pentapetalae</taxon>
        <taxon>rosids</taxon>
        <taxon>fabids</taxon>
        <taxon>Fabales</taxon>
        <taxon>Fabaceae</taxon>
        <taxon>Papilionoideae</taxon>
        <taxon>50 kb inversion clade</taxon>
        <taxon>NPAAA clade</taxon>
        <taxon>Hologalegina</taxon>
        <taxon>IRL clade</taxon>
        <taxon>Trifolieae</taxon>
        <taxon>Medicago</taxon>
    </lineage>
</organism>
<evidence type="ECO:0000256" key="8">
    <source>
        <dbReference type="ARBA" id="ARBA00022741"/>
    </source>
</evidence>
<evidence type="ECO:0000256" key="13">
    <source>
        <dbReference type="ARBA" id="ARBA00023157"/>
    </source>
</evidence>
<dbReference type="GO" id="GO:0005886">
    <property type="term" value="C:plasma membrane"/>
    <property type="evidence" value="ECO:0000318"/>
    <property type="project" value="GO_Central"/>
</dbReference>
<dbReference type="Gene3D" id="3.30.200.20">
    <property type="entry name" value="Phosphorylase Kinase, domain 1"/>
    <property type="match status" value="1"/>
</dbReference>
<evidence type="ECO:0000256" key="3">
    <source>
        <dbReference type="ARBA" id="ARBA00022527"/>
    </source>
</evidence>
<evidence type="ECO:0000259" key="21">
    <source>
        <dbReference type="PROSITE" id="PS50011"/>
    </source>
</evidence>
<dbReference type="InterPro" id="IPR008271">
    <property type="entry name" value="Ser/Thr_kinase_AS"/>
</dbReference>
<dbReference type="Gene3D" id="3.30.430.20">
    <property type="entry name" value="Gnk2 domain, C-X8-C-X2-C motif"/>
    <property type="match status" value="2"/>
</dbReference>
<feature type="chain" id="PRO_5014574326" description="non-specific serine/threonine protein kinase" evidence="20">
    <location>
        <begin position="29"/>
        <end position="669"/>
    </location>
</feature>
<comment type="catalytic activity">
    <reaction evidence="16">
        <text>L-threonyl-[protein] + ATP = O-phospho-L-threonyl-[protein] + ADP + H(+)</text>
        <dbReference type="Rhea" id="RHEA:46608"/>
        <dbReference type="Rhea" id="RHEA-COMP:11060"/>
        <dbReference type="Rhea" id="RHEA-COMP:11605"/>
        <dbReference type="ChEBI" id="CHEBI:15378"/>
        <dbReference type="ChEBI" id="CHEBI:30013"/>
        <dbReference type="ChEBI" id="CHEBI:30616"/>
        <dbReference type="ChEBI" id="CHEBI:61977"/>
        <dbReference type="ChEBI" id="CHEBI:456216"/>
        <dbReference type="EC" id="2.7.11.1"/>
    </reaction>
</comment>
<keyword evidence="14 23" id="KW-0675">Receptor</keyword>
<dbReference type="Pfam" id="PF01657">
    <property type="entry name" value="Stress-antifung"/>
    <property type="match status" value="2"/>
</dbReference>
<evidence type="ECO:0000313" key="26">
    <source>
        <dbReference type="Proteomes" id="UP000002051"/>
    </source>
</evidence>
<protein>
    <recommendedName>
        <fullName evidence="2">non-specific serine/threonine protein kinase</fullName>
        <ecNumber evidence="2">2.7.11.1</ecNumber>
    </recommendedName>
</protein>
<feature type="region of interest" description="Disordered" evidence="18">
    <location>
        <begin position="629"/>
        <end position="669"/>
    </location>
</feature>
<evidence type="ECO:0000256" key="5">
    <source>
        <dbReference type="ARBA" id="ARBA00022692"/>
    </source>
</evidence>
<evidence type="ECO:0000256" key="17">
    <source>
        <dbReference type="ARBA" id="ARBA00048679"/>
    </source>
</evidence>
<dbReference type="GO" id="GO:0006955">
    <property type="term" value="P:immune response"/>
    <property type="evidence" value="ECO:0000318"/>
    <property type="project" value="GO_Central"/>
</dbReference>
<evidence type="ECO:0000256" key="11">
    <source>
        <dbReference type="ARBA" id="ARBA00022989"/>
    </source>
</evidence>
<dbReference type="HOGENOM" id="CLU_000288_35_7_1"/>
<evidence type="ECO:0000256" key="19">
    <source>
        <dbReference type="SAM" id="Phobius"/>
    </source>
</evidence>
<accession>A0A0C3XZT6</accession>
<evidence type="ECO:0000256" key="18">
    <source>
        <dbReference type="SAM" id="MobiDB-lite"/>
    </source>
</evidence>
<evidence type="ECO:0000256" key="16">
    <source>
        <dbReference type="ARBA" id="ARBA00047899"/>
    </source>
</evidence>